<proteinExistence type="predicted"/>
<organism evidence="2 3">
    <name type="scientific">Comamonas avium</name>
    <dbReference type="NCBI Taxonomy" id="2762231"/>
    <lineage>
        <taxon>Bacteria</taxon>
        <taxon>Pseudomonadati</taxon>
        <taxon>Pseudomonadota</taxon>
        <taxon>Betaproteobacteria</taxon>
        <taxon>Burkholderiales</taxon>
        <taxon>Comamonadaceae</taxon>
        <taxon>Comamonas</taxon>
    </lineage>
</organism>
<accession>A0ABR8SDD9</accession>
<evidence type="ECO:0000259" key="1">
    <source>
        <dbReference type="Pfam" id="PF01571"/>
    </source>
</evidence>
<dbReference type="Pfam" id="PF01571">
    <property type="entry name" value="GCV_T"/>
    <property type="match status" value="1"/>
</dbReference>
<reference evidence="2 3" key="1">
    <citation type="submission" date="2020-08" db="EMBL/GenBank/DDBJ databases">
        <title>A Genomic Blueprint of the Chicken Gut Microbiome.</title>
        <authorList>
            <person name="Gilroy R."/>
            <person name="Ravi A."/>
            <person name="Getino M."/>
            <person name="Pursley I."/>
            <person name="Horton D.L."/>
            <person name="Alikhan N.-F."/>
            <person name="Baker D."/>
            <person name="Gharbi K."/>
            <person name="Hall N."/>
            <person name="Watson M."/>
            <person name="Adriaenssens E.M."/>
            <person name="Foster-Nyarko E."/>
            <person name="Jarju S."/>
            <person name="Secka A."/>
            <person name="Antonio M."/>
            <person name="Oren A."/>
            <person name="Chaudhuri R."/>
            <person name="La Ragione R.M."/>
            <person name="Hildebrand F."/>
            <person name="Pallen M.J."/>
        </authorList>
    </citation>
    <scope>NUCLEOTIDE SEQUENCE [LARGE SCALE GENOMIC DNA]</scope>
    <source>
        <strain evidence="2 3">Sa2CVA6</strain>
    </source>
</reference>
<sequence>MTQTLQGIAPISHLGVIRVQGDDAASFLHGQLTNDFALLDLQHARLAAFCSAKGRMQASMIGFKRAPDDILLVCSLDLLAQTLKRLSMFVLRAKAKLTDATQDFQLLGLMGSAVPDAAQAPWAVQTMGDAHLVHLYPAAGQPRALWVAPAGTAAPQGPALSAQQWLWTEVASGIATVSLSAYELFVPQMLNYESVGGVNFKKGCYPGQEVVARSQFRGTLKRRAFIVHAASEIQAGAEVFAASDAEQATGTIVQAAPAPDGGWDAIVSMQISSAQEALTAGSASGEPLTLLPLPYALLEDI</sequence>
<dbReference type="NCBIfam" id="TIGR03317">
    <property type="entry name" value="ygfZ_signature"/>
    <property type="match status" value="1"/>
</dbReference>
<gene>
    <name evidence="2" type="ORF">H9646_13505</name>
</gene>
<keyword evidence="3" id="KW-1185">Reference proteome</keyword>
<evidence type="ECO:0000313" key="3">
    <source>
        <dbReference type="Proteomes" id="UP000634919"/>
    </source>
</evidence>
<dbReference type="PANTHER" id="PTHR22602:SF0">
    <property type="entry name" value="TRANSFERASE CAF17, MITOCHONDRIAL-RELATED"/>
    <property type="match status" value="1"/>
</dbReference>
<feature type="domain" description="GCVT N-terminal" evidence="1">
    <location>
        <begin position="6"/>
        <end position="116"/>
    </location>
</feature>
<protein>
    <submittedName>
        <fullName evidence="2">Folate-binding protein YgfZ</fullName>
    </submittedName>
</protein>
<dbReference type="InterPro" id="IPR045179">
    <property type="entry name" value="YgfZ/GcvT"/>
</dbReference>
<dbReference type="EMBL" id="JACSQK010000006">
    <property type="protein sequence ID" value="MBD7961492.1"/>
    <property type="molecule type" value="Genomic_DNA"/>
</dbReference>
<dbReference type="Gene3D" id="3.30.70.1400">
    <property type="entry name" value="Aminomethyltransferase beta-barrel domains"/>
    <property type="match status" value="1"/>
</dbReference>
<dbReference type="PANTHER" id="PTHR22602">
    <property type="entry name" value="TRANSFERASE CAF17, MITOCHONDRIAL-RELATED"/>
    <property type="match status" value="1"/>
</dbReference>
<dbReference type="SUPFAM" id="SSF103025">
    <property type="entry name" value="Folate-binding domain"/>
    <property type="match status" value="1"/>
</dbReference>
<dbReference type="Proteomes" id="UP000634919">
    <property type="component" value="Unassembled WGS sequence"/>
</dbReference>
<dbReference type="RefSeq" id="WP_191723886.1">
    <property type="nucleotide sequence ID" value="NZ_JACSQK010000006.1"/>
</dbReference>
<dbReference type="InterPro" id="IPR017703">
    <property type="entry name" value="YgfZ/GCV_T_CS"/>
</dbReference>
<name>A0ABR8SDD9_9BURK</name>
<dbReference type="Gene3D" id="2.40.30.160">
    <property type="match status" value="1"/>
</dbReference>
<dbReference type="InterPro" id="IPR006222">
    <property type="entry name" value="GCVT_N"/>
</dbReference>
<evidence type="ECO:0000313" key="2">
    <source>
        <dbReference type="EMBL" id="MBD7961492.1"/>
    </source>
</evidence>
<comment type="caution">
    <text evidence="2">The sequence shown here is derived from an EMBL/GenBank/DDBJ whole genome shotgun (WGS) entry which is preliminary data.</text>
</comment>
<dbReference type="PIRSF" id="PIRSF006487">
    <property type="entry name" value="GcvT"/>
    <property type="match status" value="1"/>
</dbReference>